<evidence type="ECO:0000256" key="1">
    <source>
        <dbReference type="SAM" id="MobiDB-lite"/>
    </source>
</evidence>
<evidence type="ECO:0000256" key="2">
    <source>
        <dbReference type="SAM" id="Phobius"/>
    </source>
</evidence>
<sequence length="314" mass="32104">MSDESDEKRRPSPGKSGPRPGPRSSPDEGATKKPDEAATQPDLPAVADDATQIAPVKAAAAVPPPSDEDTLPDAPRGDDTLDDARTVPAYRDNPTAVMPSDDDWAPSRANPAWSGRAEVRAPQPGRGYPEVDWAAAAEPAERDRWWMPIVVGIVALALLGVLAWAIYLIVQNSGDDEAPAPAVTTSSAAVPTRSATTTTQTTPPSSAPTTTATTTAPPSPSTTDPTDTEVTVPALRGLSLQSAQASLNATGLNYRILYRPVDAPPGTVVDSDPAEGQVVPPDTVVTLVVAAEGATTVPTAATTGAGDGAGTNGQ</sequence>
<evidence type="ECO:0000259" key="3">
    <source>
        <dbReference type="PROSITE" id="PS51178"/>
    </source>
</evidence>
<evidence type="ECO:0000313" key="5">
    <source>
        <dbReference type="Proteomes" id="UP000609879"/>
    </source>
</evidence>
<dbReference type="Pfam" id="PF03793">
    <property type="entry name" value="PASTA"/>
    <property type="match status" value="1"/>
</dbReference>
<feature type="compositionally biased region" description="Basic and acidic residues" evidence="1">
    <location>
        <begin position="1"/>
        <end position="10"/>
    </location>
</feature>
<feature type="compositionally biased region" description="Low complexity" evidence="1">
    <location>
        <begin position="13"/>
        <end position="24"/>
    </location>
</feature>
<feature type="compositionally biased region" description="Low complexity" evidence="1">
    <location>
        <begin position="179"/>
        <end position="229"/>
    </location>
</feature>
<name>A0ABQ3YFX0_9ACTN</name>
<feature type="compositionally biased region" description="Basic and acidic residues" evidence="1">
    <location>
        <begin position="75"/>
        <end position="85"/>
    </location>
</feature>
<feature type="region of interest" description="Disordered" evidence="1">
    <location>
        <begin position="175"/>
        <end position="229"/>
    </location>
</feature>
<dbReference type="SMART" id="SM00740">
    <property type="entry name" value="PASTA"/>
    <property type="match status" value="1"/>
</dbReference>
<proteinExistence type="predicted"/>
<keyword evidence="2" id="KW-0812">Transmembrane</keyword>
<dbReference type="InterPro" id="IPR005543">
    <property type="entry name" value="PASTA_dom"/>
</dbReference>
<reference evidence="4 5" key="1">
    <citation type="submission" date="2021-01" db="EMBL/GenBank/DDBJ databases">
        <title>Whole genome shotgun sequence of Actinoplanes deccanensis NBRC 13994.</title>
        <authorList>
            <person name="Komaki H."/>
            <person name="Tamura T."/>
        </authorList>
    </citation>
    <scope>NUCLEOTIDE SEQUENCE [LARGE SCALE GENOMIC DNA]</scope>
    <source>
        <strain evidence="4 5">NBRC 13994</strain>
    </source>
</reference>
<organism evidence="4 5">
    <name type="scientific">Paractinoplanes deccanensis</name>
    <dbReference type="NCBI Taxonomy" id="113561"/>
    <lineage>
        <taxon>Bacteria</taxon>
        <taxon>Bacillati</taxon>
        <taxon>Actinomycetota</taxon>
        <taxon>Actinomycetes</taxon>
        <taxon>Micromonosporales</taxon>
        <taxon>Micromonosporaceae</taxon>
        <taxon>Paractinoplanes</taxon>
    </lineage>
</organism>
<comment type="caution">
    <text evidence="4">The sequence shown here is derived from an EMBL/GenBank/DDBJ whole genome shotgun (WGS) entry which is preliminary data.</text>
</comment>
<feature type="compositionally biased region" description="Basic and acidic residues" evidence="1">
    <location>
        <begin position="25"/>
        <end position="36"/>
    </location>
</feature>
<dbReference type="CDD" id="cd06577">
    <property type="entry name" value="PASTA_pknB"/>
    <property type="match status" value="1"/>
</dbReference>
<keyword evidence="2" id="KW-1133">Transmembrane helix</keyword>
<protein>
    <recommendedName>
        <fullName evidence="3">PASTA domain-containing protein</fullName>
    </recommendedName>
</protein>
<gene>
    <name evidence="4" type="ORF">Ade02nite_75330</name>
</gene>
<feature type="domain" description="PASTA" evidence="3">
    <location>
        <begin position="226"/>
        <end position="291"/>
    </location>
</feature>
<dbReference type="EMBL" id="BOMI01000152">
    <property type="protein sequence ID" value="GID78892.1"/>
    <property type="molecule type" value="Genomic_DNA"/>
</dbReference>
<feature type="region of interest" description="Disordered" evidence="1">
    <location>
        <begin position="1"/>
        <end position="125"/>
    </location>
</feature>
<dbReference type="Gene3D" id="3.30.10.20">
    <property type="match status" value="1"/>
</dbReference>
<keyword evidence="2" id="KW-0472">Membrane</keyword>
<accession>A0ABQ3YFX0</accession>
<feature type="transmembrane region" description="Helical" evidence="2">
    <location>
        <begin position="149"/>
        <end position="170"/>
    </location>
</feature>
<dbReference type="RefSeq" id="WP_203774318.1">
    <property type="nucleotide sequence ID" value="NZ_BAAABO010000015.1"/>
</dbReference>
<evidence type="ECO:0000313" key="4">
    <source>
        <dbReference type="EMBL" id="GID78892.1"/>
    </source>
</evidence>
<keyword evidence="5" id="KW-1185">Reference proteome</keyword>
<dbReference type="Proteomes" id="UP000609879">
    <property type="component" value="Unassembled WGS sequence"/>
</dbReference>
<dbReference type="PROSITE" id="PS51178">
    <property type="entry name" value="PASTA"/>
    <property type="match status" value="1"/>
</dbReference>